<proteinExistence type="predicted"/>
<dbReference type="InterPro" id="IPR036179">
    <property type="entry name" value="Ig-like_dom_sf"/>
</dbReference>
<name>A0A085NMQ2_9BILA</name>
<protein>
    <recommendedName>
        <fullName evidence="2">Ig-like domain-containing protein</fullName>
    </recommendedName>
</protein>
<dbReference type="SUPFAM" id="SSF48726">
    <property type="entry name" value="Immunoglobulin"/>
    <property type="match status" value="1"/>
</dbReference>
<feature type="domain" description="Ig-like" evidence="2">
    <location>
        <begin position="76"/>
        <end position="143"/>
    </location>
</feature>
<evidence type="ECO:0000259" key="2">
    <source>
        <dbReference type="PROSITE" id="PS50835"/>
    </source>
</evidence>
<feature type="compositionally biased region" description="Polar residues" evidence="1">
    <location>
        <begin position="268"/>
        <end position="282"/>
    </location>
</feature>
<dbReference type="PROSITE" id="PS50835">
    <property type="entry name" value="IG_LIKE"/>
    <property type="match status" value="1"/>
</dbReference>
<dbReference type="EMBL" id="KL367486">
    <property type="protein sequence ID" value="KFD70748.1"/>
    <property type="molecule type" value="Genomic_DNA"/>
</dbReference>
<gene>
    <name evidence="3" type="ORF">M514_06025</name>
</gene>
<reference evidence="3" key="1">
    <citation type="journal article" date="2014" name="Nat. Genet.">
        <title>Genome and transcriptome of the porcine whipworm Trichuris suis.</title>
        <authorList>
            <person name="Jex A.R."/>
            <person name="Nejsum P."/>
            <person name="Schwarz E.M."/>
            <person name="Hu L."/>
            <person name="Young N.D."/>
            <person name="Hall R.S."/>
            <person name="Korhonen P.K."/>
            <person name="Liao S."/>
            <person name="Thamsborg S."/>
            <person name="Xia J."/>
            <person name="Xu P."/>
            <person name="Wang S."/>
            <person name="Scheerlinck J.P."/>
            <person name="Hofmann A."/>
            <person name="Sternberg P.W."/>
            <person name="Wang J."/>
            <person name="Gasser R.B."/>
        </authorList>
    </citation>
    <scope>NUCLEOTIDE SEQUENCE [LARGE SCALE GENOMIC DNA]</scope>
    <source>
        <strain evidence="3">DCEP-RM93F</strain>
    </source>
</reference>
<organism evidence="3">
    <name type="scientific">Trichuris suis</name>
    <name type="common">pig whipworm</name>
    <dbReference type="NCBI Taxonomy" id="68888"/>
    <lineage>
        <taxon>Eukaryota</taxon>
        <taxon>Metazoa</taxon>
        <taxon>Ecdysozoa</taxon>
        <taxon>Nematoda</taxon>
        <taxon>Enoplea</taxon>
        <taxon>Dorylaimia</taxon>
        <taxon>Trichinellida</taxon>
        <taxon>Trichuridae</taxon>
        <taxon>Trichuris</taxon>
    </lineage>
</organism>
<evidence type="ECO:0000256" key="1">
    <source>
        <dbReference type="SAM" id="MobiDB-lite"/>
    </source>
</evidence>
<dbReference type="InterPro" id="IPR013783">
    <property type="entry name" value="Ig-like_fold"/>
</dbReference>
<dbReference type="AlphaFoldDB" id="A0A085NMQ2"/>
<evidence type="ECO:0000313" key="3">
    <source>
        <dbReference type="EMBL" id="KFD70748.1"/>
    </source>
</evidence>
<dbReference type="InterPro" id="IPR007110">
    <property type="entry name" value="Ig-like_dom"/>
</dbReference>
<feature type="region of interest" description="Disordered" evidence="1">
    <location>
        <begin position="205"/>
        <end position="288"/>
    </location>
</feature>
<accession>A0A085NMQ2</accession>
<dbReference type="Proteomes" id="UP000030758">
    <property type="component" value="Unassembled WGS sequence"/>
</dbReference>
<dbReference type="Pfam" id="PF13895">
    <property type="entry name" value="Ig_2"/>
    <property type="match status" value="1"/>
</dbReference>
<sequence>MAAVVAEDEEATNEEEWQELPVNKLTKMLKLVRETEKKETKQEKWAKTAKDNFWRKELRKIFRILDNQAYEMRLVEGSTIYLECEEREIVFDQERYEANKFVWMRNGVVLEEESTDLSRINFTKEQKMTIYPAAPGDSGRYTCYYGTDLAGQVSLEVLPVASAVWEGFKIASIMEIIQEKEEKDLDLDDRVDQILVVLEKDNEDLKTKKRKTTPEEPEDSSKGSFRYVGRPMAGKRANADSTMQQVLRKRVNEQSGRCFGEIDKKGKSSTFNGKPSDQTGSAATACAD</sequence>
<dbReference type="Gene3D" id="2.60.40.10">
    <property type="entry name" value="Immunoglobulins"/>
    <property type="match status" value="1"/>
</dbReference>